<dbReference type="Proteomes" id="UP001055167">
    <property type="component" value="Unassembled WGS sequence"/>
</dbReference>
<organism evidence="1 2">
    <name type="scientific">Methylobacterium crusticola</name>
    <dbReference type="NCBI Taxonomy" id="1697972"/>
    <lineage>
        <taxon>Bacteria</taxon>
        <taxon>Pseudomonadati</taxon>
        <taxon>Pseudomonadota</taxon>
        <taxon>Alphaproteobacteria</taxon>
        <taxon>Hyphomicrobiales</taxon>
        <taxon>Methylobacteriaceae</taxon>
        <taxon>Methylobacterium</taxon>
    </lineage>
</organism>
<evidence type="ECO:0008006" key="3">
    <source>
        <dbReference type="Google" id="ProtNLM"/>
    </source>
</evidence>
<dbReference type="EMBL" id="BPQH01000016">
    <property type="protein sequence ID" value="GJD52012.1"/>
    <property type="molecule type" value="Genomic_DNA"/>
</dbReference>
<reference evidence="1" key="1">
    <citation type="journal article" date="2021" name="Front. Microbiol.">
        <title>Comprehensive Comparative Genomics and Phenotyping of Methylobacterium Species.</title>
        <authorList>
            <person name="Alessa O."/>
            <person name="Ogura Y."/>
            <person name="Fujitani Y."/>
            <person name="Takami H."/>
            <person name="Hayashi T."/>
            <person name="Sahin N."/>
            <person name="Tani A."/>
        </authorList>
    </citation>
    <scope>NUCLEOTIDE SEQUENCE</scope>
    <source>
        <strain evidence="1">KCTC 52305</strain>
    </source>
</reference>
<evidence type="ECO:0000313" key="2">
    <source>
        <dbReference type="Proteomes" id="UP001055167"/>
    </source>
</evidence>
<accession>A0ABQ4R5H9</accession>
<comment type="caution">
    <text evidence="1">The sequence shown here is derived from an EMBL/GenBank/DDBJ whole genome shotgun (WGS) entry which is preliminary data.</text>
</comment>
<dbReference type="RefSeq" id="WP_128564272.1">
    <property type="nucleotide sequence ID" value="NZ_BPQH01000016.1"/>
</dbReference>
<name>A0ABQ4R5H9_9HYPH</name>
<keyword evidence="2" id="KW-1185">Reference proteome</keyword>
<sequence length="143" mass="14119">MSVDRPCARLLAVVIVMIAAVLAPSAVLAHAGAHALHAHALHGHASLAHVPAPHSLAAQAGTPGKAVILEARVEPAASPERPAAGPCRGLCCGGAVCCATGLPPASGALLLPVPRRLAIVPAATLGRPGIAPEALTEPPRPFA</sequence>
<protein>
    <recommendedName>
        <fullName evidence="3">DUF2946 domain-containing protein</fullName>
    </recommendedName>
</protein>
<evidence type="ECO:0000313" key="1">
    <source>
        <dbReference type="EMBL" id="GJD52012.1"/>
    </source>
</evidence>
<proteinExistence type="predicted"/>
<reference evidence="1" key="2">
    <citation type="submission" date="2021-08" db="EMBL/GenBank/DDBJ databases">
        <authorList>
            <person name="Tani A."/>
            <person name="Ola A."/>
            <person name="Ogura Y."/>
            <person name="Katsura K."/>
            <person name="Hayashi T."/>
        </authorList>
    </citation>
    <scope>NUCLEOTIDE SEQUENCE</scope>
    <source>
        <strain evidence="1">KCTC 52305</strain>
    </source>
</reference>
<gene>
    <name evidence="1" type="ORF">OPKNFCMD_4774</name>
</gene>